<name>A0A1N7DD73_9EURY</name>
<keyword evidence="3" id="KW-1185">Reference proteome</keyword>
<proteinExistence type="predicted"/>
<dbReference type="Pfam" id="PF18545">
    <property type="entry name" value="HalOD1"/>
    <property type="match status" value="1"/>
</dbReference>
<evidence type="ECO:0000313" key="2">
    <source>
        <dbReference type="EMBL" id="SIR73695.1"/>
    </source>
</evidence>
<accession>A0A1N7DD73</accession>
<reference evidence="3" key="1">
    <citation type="submission" date="2017-01" db="EMBL/GenBank/DDBJ databases">
        <authorList>
            <person name="Varghese N."/>
            <person name="Submissions S."/>
        </authorList>
    </citation>
    <scope>NUCLEOTIDE SEQUENCE [LARGE SCALE GENOMIC DNA]</scope>
    <source>
        <strain evidence="3">CGMCC 1.7737</strain>
    </source>
</reference>
<sequence length="87" mass="9449">MRTTVDSPPEPSLRTAPVGSDVIVSTIIRAITEVHGSAPATPLYEAIDPDALESLYQHGSPTVRFEYIGYHITIHPDQTITVSDMNS</sequence>
<dbReference type="Proteomes" id="UP000186914">
    <property type="component" value="Unassembled WGS sequence"/>
</dbReference>
<dbReference type="InterPro" id="IPR040624">
    <property type="entry name" value="HalOD1"/>
</dbReference>
<organism evidence="2 3">
    <name type="scientific">Haladaptatus litoreus</name>
    <dbReference type="NCBI Taxonomy" id="553468"/>
    <lineage>
        <taxon>Archaea</taxon>
        <taxon>Methanobacteriati</taxon>
        <taxon>Methanobacteriota</taxon>
        <taxon>Stenosarchaea group</taxon>
        <taxon>Halobacteria</taxon>
        <taxon>Halobacteriales</taxon>
        <taxon>Haladaptataceae</taxon>
        <taxon>Haladaptatus</taxon>
    </lineage>
</organism>
<protein>
    <recommendedName>
        <fullName evidence="1">Halobacterial output domain-containing protein</fullName>
    </recommendedName>
</protein>
<dbReference type="AlphaFoldDB" id="A0A1N7DD73"/>
<dbReference type="EMBL" id="FTNO01000004">
    <property type="protein sequence ID" value="SIR73695.1"/>
    <property type="molecule type" value="Genomic_DNA"/>
</dbReference>
<evidence type="ECO:0000313" key="3">
    <source>
        <dbReference type="Proteomes" id="UP000186914"/>
    </source>
</evidence>
<gene>
    <name evidence="2" type="ORF">SAMN05421858_3522</name>
</gene>
<dbReference type="RefSeq" id="WP_245800167.1">
    <property type="nucleotide sequence ID" value="NZ_FTNO01000004.1"/>
</dbReference>
<feature type="domain" description="Halobacterial output" evidence="1">
    <location>
        <begin position="23"/>
        <end position="83"/>
    </location>
</feature>
<evidence type="ECO:0000259" key="1">
    <source>
        <dbReference type="Pfam" id="PF18545"/>
    </source>
</evidence>